<gene>
    <name evidence="1" type="ORF">V6242_02900</name>
</gene>
<dbReference type="RefSeq" id="WP_341566245.1">
    <property type="nucleotide sequence ID" value="NZ_JBAKAR010000001.1"/>
</dbReference>
<proteinExistence type="predicted"/>
<keyword evidence="2" id="KW-1185">Reference proteome</keyword>
<comment type="caution">
    <text evidence="1">The sequence shown here is derived from an EMBL/GenBank/DDBJ whole genome shotgun (WGS) entry which is preliminary data.</text>
</comment>
<dbReference type="Proteomes" id="UP001379949">
    <property type="component" value="Unassembled WGS sequence"/>
</dbReference>
<dbReference type="EMBL" id="JBAKAR010000001">
    <property type="protein sequence ID" value="MEL0612079.1"/>
    <property type="molecule type" value="Genomic_DNA"/>
</dbReference>
<evidence type="ECO:0000313" key="1">
    <source>
        <dbReference type="EMBL" id="MEL0612079.1"/>
    </source>
</evidence>
<dbReference type="PROSITE" id="PS51257">
    <property type="entry name" value="PROKAR_LIPOPROTEIN"/>
    <property type="match status" value="1"/>
</dbReference>
<organism evidence="1 2">
    <name type="scientific">Marinomonas arenicola</name>
    <dbReference type="NCBI Taxonomy" id="569601"/>
    <lineage>
        <taxon>Bacteria</taxon>
        <taxon>Pseudomonadati</taxon>
        <taxon>Pseudomonadota</taxon>
        <taxon>Gammaproteobacteria</taxon>
        <taxon>Oceanospirillales</taxon>
        <taxon>Oceanospirillaceae</taxon>
        <taxon>Marinomonas</taxon>
    </lineage>
</organism>
<sequence>MNKVTPLKIVLSAGITLTLSGCFSNTSMIMDATGAKKGELPTFQQPAFTNAQADFRKKLEIYHNTNKMPVDTSSYSSCNLNQKTLQDISGFTAIADLLDTTRKNKDKDSEKSLTARIGQDASSAAGQDIQQTYNWQGGALYASTIDCQKLTSNPDASKVSFLIDSQYLIKTTGANFNGTHSITETKHVQRIAPDHSVSISLHSTIMGDDFTKDFSTKLVLSLSNLKDPSFIYTYKKGNDQLNMVEAPSSPGIYFTQHFMTLNKEEQRIRSYRYTGAVHDGVGRSLNGKAQGLQESFGKYGSNLCFDQGELVQKSDCEAF</sequence>
<evidence type="ECO:0000313" key="2">
    <source>
        <dbReference type="Proteomes" id="UP001379949"/>
    </source>
</evidence>
<evidence type="ECO:0008006" key="3">
    <source>
        <dbReference type="Google" id="ProtNLM"/>
    </source>
</evidence>
<protein>
    <recommendedName>
        <fullName evidence="3">Lipoprotein</fullName>
    </recommendedName>
</protein>
<name>A0ABU9G0S6_9GAMM</name>
<reference evidence="1 2" key="1">
    <citation type="submission" date="2024-02" db="EMBL/GenBank/DDBJ databases">
        <title>Bacteria isolated from the canopy kelp, Nereocystis luetkeana.</title>
        <authorList>
            <person name="Pfister C.A."/>
            <person name="Younker I.T."/>
            <person name="Light S.H."/>
        </authorList>
    </citation>
    <scope>NUCLEOTIDE SEQUENCE [LARGE SCALE GENOMIC DNA]</scope>
    <source>
        <strain evidence="1 2">TI.4.07</strain>
    </source>
</reference>
<accession>A0ABU9G0S6</accession>